<accession>A0ACC6THR1</accession>
<keyword evidence="2" id="KW-1185">Reference proteome</keyword>
<protein>
    <submittedName>
        <fullName evidence="1">Uncharacterized protein</fullName>
    </submittedName>
</protein>
<dbReference type="EMBL" id="JBEPNJ010000012">
    <property type="protein sequence ID" value="MET3773215.1"/>
    <property type="molecule type" value="Genomic_DNA"/>
</dbReference>
<name>A0ACC6THR1_9MICC</name>
<gene>
    <name evidence="1" type="ORF">ABIC98_002875</name>
</gene>
<evidence type="ECO:0000313" key="2">
    <source>
        <dbReference type="Proteomes" id="UP001549207"/>
    </source>
</evidence>
<reference evidence="1" key="1">
    <citation type="submission" date="2024-06" db="EMBL/GenBank/DDBJ databases">
        <title>Genomic Encyclopedia of Type Strains, Phase IV (KMG-IV): sequencing the most valuable type-strain genomes for metagenomic binning, comparative biology and taxonomic classification.</title>
        <authorList>
            <person name="Goeker M."/>
        </authorList>
    </citation>
    <scope>NUCLEOTIDE SEQUENCE</scope>
    <source>
        <strain evidence="1">SJCon</strain>
    </source>
</reference>
<dbReference type="Proteomes" id="UP001549207">
    <property type="component" value="Unassembled WGS sequence"/>
</dbReference>
<evidence type="ECO:0000313" key="1">
    <source>
        <dbReference type="EMBL" id="MET3773215.1"/>
    </source>
</evidence>
<sequence>MSRIEALNRRYAASSSLIRNGVEILAVGDPVGARLNAACRWLMFRVGEDGPELWDDLLGSVKSLRWRLMTQPQPLDFNPALRDGASEVFRQTHLLRGAVVEDALLDELAAAAAGVSAQDPVLGDVLLRSVQEVGATDCVVVAANASARAAMGEWLRPLGINVLTVSALRHVKPGVEQSYAVGPPRYFGPSLVNAPVTDDVTFLMPAWFRDRQIPCSVLTPYAEGAIRVRARLFLEGDLAEPALQGEGKEDFEEEFLPQPVWGSPRSPDREPLSDEVEARKLLLSGNRGLWLDNGERIRAIDPEQPIGERVVYIDVESVRVGTYLLLREGETEHEVLYDAALSRLGDHCLEVAATQEAWKERLQRRLSQLGRSRVEHELRSAGVRTVERAPAWREPHLVRPQSDQDFEKLLQWLDLPVQPSFGNATLLRREIYRTIAQIREQLEAAVSAADLSVLERDGHLSLDVESAGFRGILAARVIAISPQTEIIPRNEARVPFDDWSGKWLE</sequence>
<organism evidence="1 2">
    <name type="scientific">Arthrobacter nitrophenolicus</name>
    <dbReference type="NCBI Taxonomy" id="683150"/>
    <lineage>
        <taxon>Bacteria</taxon>
        <taxon>Bacillati</taxon>
        <taxon>Actinomycetota</taxon>
        <taxon>Actinomycetes</taxon>
        <taxon>Micrococcales</taxon>
        <taxon>Micrococcaceae</taxon>
        <taxon>Arthrobacter</taxon>
    </lineage>
</organism>
<comment type="caution">
    <text evidence="1">The sequence shown here is derived from an EMBL/GenBank/DDBJ whole genome shotgun (WGS) entry which is preliminary data.</text>
</comment>
<proteinExistence type="predicted"/>